<dbReference type="GeneID" id="41718831"/>
<dbReference type="SUPFAM" id="SSF51998">
    <property type="entry name" value="PFL-like glycyl radical enzymes"/>
    <property type="match status" value="1"/>
</dbReference>
<dbReference type="KEGG" id="step:IC006_2545"/>
<reference evidence="4" key="1">
    <citation type="submission" date="2018-09" db="EMBL/GenBank/DDBJ databases">
        <title>Complete Genome Sequencing of Sulfolobus sp. JCM 16834.</title>
        <authorList>
            <person name="Kato S."/>
            <person name="Itoh T."/>
            <person name="Ohkuma M."/>
        </authorList>
    </citation>
    <scope>NUCLEOTIDE SEQUENCE [LARGE SCALE GENOMIC DNA]</scope>
    <source>
        <strain evidence="4">IC-007</strain>
    </source>
</reference>
<dbReference type="RefSeq" id="WP_149528810.1">
    <property type="nucleotide sequence ID" value="NZ_AP018929.1"/>
</dbReference>
<name>A0A510E661_9CREN</name>
<dbReference type="InterPro" id="IPR007841">
    <property type="entry name" value="UPF0210"/>
</dbReference>
<reference evidence="2 3" key="2">
    <citation type="journal article" date="2020" name="Int. J. Syst. Evol. Microbiol.">
        <title>Sulfuracidifex tepidarius gen. nov., sp. nov. and transfer of Sulfolobus metallicus Huber and Stetter 1992 to the genus Sulfuracidifex as Sulfuracidifex metallicus comb. nov.</title>
        <authorList>
            <person name="Itoh T."/>
            <person name="Miura T."/>
            <person name="Sakai H.D."/>
            <person name="Kato S."/>
            <person name="Ohkuma M."/>
            <person name="Takashina T."/>
        </authorList>
    </citation>
    <scope>NUCLEOTIDE SEQUENCE</scope>
    <source>
        <strain evidence="1 3">IC-006</strain>
        <strain evidence="2">IC-007</strain>
    </source>
</reference>
<evidence type="ECO:0000313" key="2">
    <source>
        <dbReference type="EMBL" id="BBG28004.1"/>
    </source>
</evidence>
<dbReference type="Proteomes" id="UP000325030">
    <property type="component" value="Chromosome"/>
</dbReference>
<dbReference type="STRING" id="1294262.GCA_001316085_01429"/>
<gene>
    <name evidence="1" type="ORF">IC006_2545</name>
    <name evidence="2" type="ORF">IC007_2559</name>
</gene>
<dbReference type="Gene3D" id="3.20.70.20">
    <property type="match status" value="1"/>
</dbReference>
<dbReference type="PANTHER" id="PTHR37560:SF1">
    <property type="entry name" value="UPF0210 PROTEIN MJ1665"/>
    <property type="match status" value="1"/>
</dbReference>
<accession>A0A510E661</accession>
<proteinExistence type="predicted"/>
<protein>
    <submittedName>
        <fullName evidence="2">Uncharacterized protein</fullName>
    </submittedName>
</protein>
<organism evidence="2 4">
    <name type="scientific">Sulfuracidifex tepidarius</name>
    <dbReference type="NCBI Taxonomy" id="1294262"/>
    <lineage>
        <taxon>Archaea</taxon>
        <taxon>Thermoproteota</taxon>
        <taxon>Thermoprotei</taxon>
        <taxon>Sulfolobales</taxon>
        <taxon>Sulfolobaceae</taxon>
        <taxon>Sulfuracidifex</taxon>
    </lineage>
</organism>
<accession>A0A510DZ24</accession>
<evidence type="ECO:0000313" key="3">
    <source>
        <dbReference type="Proteomes" id="UP000322983"/>
    </source>
</evidence>
<dbReference type="Pfam" id="PF05167">
    <property type="entry name" value="DUF711"/>
    <property type="match status" value="1"/>
</dbReference>
<sequence>MFSPEEITEVIKMLTEEDLDIRSVTLSMNMLDAIDREEERSVSRIMDRVEVVQRFSQVVDEVKEKYGVSIITKRVATSPVQFFLEANPSKGYAIKLGKALDSLAIKGGIDYVGGFSAFADRGTSRSADVYISSLADVMNSTSRIAGVLSAGSTFSGINLGSVRGFVDQIFDMRPESSSRVAVMVNLPPDSPFVPSATHGLGMPDMQVNVAVSGPGVIESAIRKNRVNDIRELHNLIKRHAFKVTRLGELVGKEVSRLMNVPFGAVDLSLAPSPKTMDSVARVIEAMGVQRVGGFGSLTALAILLDAVKKGGAMATSSVGGLSGAFIPVSEDSGMTEAAMSGSITFETLIMMSAVCNTGIDMVGISKDSDRNEVASMILDELTLGLSLNKSLGVRLVPVDGKPGSVVDLGGLLGKVVIMPLKGISSSISSMDGFIPNFLKRLDFG</sequence>
<dbReference type="PANTHER" id="PTHR37560">
    <property type="entry name" value="UPF0210 PROTEIN SPR0218"/>
    <property type="match status" value="1"/>
</dbReference>
<dbReference type="Proteomes" id="UP000322983">
    <property type="component" value="Chromosome"/>
</dbReference>
<dbReference type="EMBL" id="AP018929">
    <property type="protein sequence ID" value="BBG25210.1"/>
    <property type="molecule type" value="Genomic_DNA"/>
</dbReference>
<evidence type="ECO:0000313" key="4">
    <source>
        <dbReference type="Proteomes" id="UP000325030"/>
    </source>
</evidence>
<evidence type="ECO:0000313" key="1">
    <source>
        <dbReference type="EMBL" id="BBG25210.1"/>
    </source>
</evidence>
<dbReference type="OrthoDB" id="21376at2157"/>
<dbReference type="AlphaFoldDB" id="A0A510E661"/>
<dbReference type="NCBIfam" id="NF003700">
    <property type="entry name" value="PRK05313.1"/>
    <property type="match status" value="1"/>
</dbReference>
<keyword evidence="3" id="KW-1185">Reference proteome</keyword>
<dbReference type="EMBL" id="AP018930">
    <property type="protein sequence ID" value="BBG28004.1"/>
    <property type="molecule type" value="Genomic_DNA"/>
</dbReference>